<keyword evidence="13" id="KW-1015">Disulfide bond</keyword>
<dbReference type="OrthoDB" id="5950457at2759"/>
<keyword evidence="10 20" id="KW-1133">Transmembrane helix</keyword>
<keyword evidence="6 20" id="KW-0812">Transmembrane</keyword>
<accession>F6W8W1</accession>
<feature type="chain" id="PRO_5028257623" description="Macrophage-expressed gene 1 protein" evidence="21">
    <location>
        <begin position="17"/>
        <end position="732"/>
    </location>
</feature>
<dbReference type="HOGENOM" id="CLU_023578_1_0_1"/>
<reference evidence="23 24" key="1">
    <citation type="journal article" date="2008" name="Nature">
        <title>Genome analysis of the platypus reveals unique signatures of evolution.</title>
        <authorList>
            <person name="Warren W.C."/>
            <person name="Hillier L.W."/>
            <person name="Marshall Graves J.A."/>
            <person name="Birney E."/>
            <person name="Ponting C.P."/>
            <person name="Grutzner F."/>
            <person name="Belov K."/>
            <person name="Miller W."/>
            <person name="Clarke L."/>
            <person name="Chinwalla A.T."/>
            <person name="Yang S.P."/>
            <person name="Heger A."/>
            <person name="Locke D.P."/>
            <person name="Miethke P."/>
            <person name="Waters P.D."/>
            <person name="Veyrunes F."/>
            <person name="Fulton L."/>
            <person name="Fulton B."/>
            <person name="Graves T."/>
            <person name="Wallis J."/>
            <person name="Puente X.S."/>
            <person name="Lopez-Otin C."/>
            <person name="Ordonez G.R."/>
            <person name="Eichler E.E."/>
            <person name="Chen L."/>
            <person name="Cheng Z."/>
            <person name="Deakin J.E."/>
            <person name="Alsop A."/>
            <person name="Thompson K."/>
            <person name="Kirby P."/>
            <person name="Papenfuss A.T."/>
            <person name="Wakefield M.J."/>
            <person name="Olender T."/>
            <person name="Lancet D."/>
            <person name="Huttley G.A."/>
            <person name="Smit A.F."/>
            <person name="Pask A."/>
            <person name="Temple-Smith P."/>
            <person name="Batzer M.A."/>
            <person name="Walker J.A."/>
            <person name="Konkel M.K."/>
            <person name="Harris R.S."/>
            <person name="Whittington C.M."/>
            <person name="Wong E.S."/>
            <person name="Gemmell N.J."/>
            <person name="Buschiazzo E."/>
            <person name="Vargas Jentzsch I.M."/>
            <person name="Merkel A."/>
            <person name="Schmitz J."/>
            <person name="Zemann A."/>
            <person name="Churakov G."/>
            <person name="Kriegs J.O."/>
            <person name="Brosius J."/>
            <person name="Murchison E.P."/>
            <person name="Sachidanandam R."/>
            <person name="Smith C."/>
            <person name="Hannon G.J."/>
            <person name="Tsend-Ayush E."/>
            <person name="McMillan D."/>
            <person name="Attenborough R."/>
            <person name="Rens W."/>
            <person name="Ferguson-Smith M."/>
            <person name="Lefevre C.M."/>
            <person name="Sharp J.A."/>
            <person name="Nicholas K.R."/>
            <person name="Ray D.A."/>
            <person name="Kube M."/>
            <person name="Reinhardt R."/>
            <person name="Pringle T.H."/>
            <person name="Taylor J."/>
            <person name="Jones R.C."/>
            <person name="Nixon B."/>
            <person name="Dacheux J.L."/>
            <person name="Niwa H."/>
            <person name="Sekita Y."/>
            <person name="Huang X."/>
            <person name="Stark A."/>
            <person name="Kheradpour P."/>
            <person name="Kellis M."/>
            <person name="Flicek P."/>
            <person name="Chen Y."/>
            <person name="Webber C."/>
            <person name="Hardison R."/>
            <person name="Nelson J."/>
            <person name="Hallsworth-Pepin K."/>
            <person name="Delehaunty K."/>
            <person name="Markovic C."/>
            <person name="Minx P."/>
            <person name="Feng Y."/>
            <person name="Kremitzki C."/>
            <person name="Mitreva M."/>
            <person name="Glasscock J."/>
            <person name="Wylie T."/>
            <person name="Wohldmann P."/>
            <person name="Thiru P."/>
            <person name="Nhan M.N."/>
            <person name="Pohl C.S."/>
            <person name="Smith S.M."/>
            <person name="Hou S."/>
            <person name="Nefedov M."/>
            <person name="de Jong P.J."/>
            <person name="Renfree M.B."/>
            <person name="Mardis E.R."/>
            <person name="Wilson R.K."/>
        </authorList>
    </citation>
    <scope>NUCLEOTIDE SEQUENCE [LARGE SCALE GENOMIC DNA]</scope>
    <source>
        <strain evidence="23 24">Glennie</strain>
    </source>
</reference>
<evidence type="ECO:0000256" key="5">
    <source>
        <dbReference type="ARBA" id="ARBA00022588"/>
    </source>
</evidence>
<gene>
    <name evidence="23" type="primary">MPEG1</name>
</gene>
<dbReference type="AlphaFoldDB" id="F6W8W1"/>
<keyword evidence="5" id="KW-0399">Innate immunity</keyword>
<sequence length="732" mass="80279">MNGLVVILLWAAAAEADRADGALEQKPARAGLQDCKKALNLPVLEVLPGGGWDNLRNVDMGRVLDLGYSTCRTTEDGRYIIPDQVFTIPLKRSNMEMNSEIIDSWKDYQSTTAFSINTELSLFSAANGKFSAEFQHVKTCQVKDRSVTTRVQVRNVVYTAKINPSSVLDREFAKQLMDISDRLENNQTRMANFLAELLVLNYGTHVVTGVDAGASLVQEDHLKSTFVQNNWALRSSITTSAAVSFHSLIDAKFGEALHLEGGFNQNYISNRTSSRVQSIGGLAFYPGITLKAWQEGITNHLVAIDHSGLPLYFFINPETLPELPIPLVKKLAKTVEVAVRRYFGLNIYPGCTDTESPNFNFHANADDGSCEGRMTNFTFGGVYQECQQLSSQGEFLLCQSLEQKNPLTGGFSCPEGFSPVLLGSQTTEEGYSRLECHRSCTLFVFCKKICEDVFRVARAEFRASWCVATGQVSSHSGFLFGGLFSGKSTNPVTNAQSCPSSYFPLRLFDSLRVCVSQDYELGYKFSVPFGGFFSCSTGNPLASSGQPGGHPDAPFLKRCPGGFSQHQALISDGCQVSYCVKAGLFTSQSLPPVRLPPFSRPPLMSQASTNTVLVTNSETEKSWVRDSSTHLWKLGEPSEVRRTIKLVQGSERGLSGGEAAGLTTGITTLLAALIALVIYGSRRYKKRDYIQMEGEKEEEEEEQRLISGSANYTAGPTHPNETFDPGEENPAV</sequence>
<dbReference type="GO" id="GO:0050830">
    <property type="term" value="P:defense response to Gram-positive bacterium"/>
    <property type="evidence" value="ECO:0007669"/>
    <property type="project" value="Ensembl"/>
</dbReference>
<evidence type="ECO:0000256" key="2">
    <source>
        <dbReference type="ARBA" id="ARBA00007256"/>
    </source>
</evidence>
<evidence type="ECO:0000256" key="13">
    <source>
        <dbReference type="ARBA" id="ARBA00023157"/>
    </source>
</evidence>
<feature type="domain" description="MACPF" evidence="22">
    <location>
        <begin position="31"/>
        <end position="346"/>
    </location>
</feature>
<evidence type="ECO:0000256" key="4">
    <source>
        <dbReference type="ARBA" id="ARBA00022452"/>
    </source>
</evidence>
<dbReference type="CTD" id="219972"/>
<evidence type="ECO:0000256" key="9">
    <source>
        <dbReference type="ARBA" id="ARBA00022859"/>
    </source>
</evidence>
<comment type="subcellular location">
    <subcellularLocation>
        <location evidence="1">Cytoplasmic vesicle</location>
        <location evidence="1">Phagosome membrane</location>
        <topology evidence="1">Multi-pass membrane protein</topology>
    </subcellularLocation>
</comment>
<dbReference type="InterPro" id="IPR020864">
    <property type="entry name" value="MACPF"/>
</dbReference>
<keyword evidence="4" id="KW-1134">Transmembrane beta strand</keyword>
<dbReference type="SMART" id="SM00457">
    <property type="entry name" value="MACPF"/>
    <property type="match status" value="1"/>
</dbReference>
<comment type="similarity">
    <text evidence="2">Belongs to the MPEG1 family.</text>
</comment>
<evidence type="ECO:0000256" key="19">
    <source>
        <dbReference type="SAM" id="MobiDB-lite"/>
    </source>
</evidence>
<evidence type="ECO:0000256" key="11">
    <source>
        <dbReference type="ARBA" id="ARBA00023130"/>
    </source>
</evidence>
<keyword evidence="15" id="KW-0968">Cytoplasmic vesicle</keyword>
<evidence type="ECO:0000256" key="17">
    <source>
        <dbReference type="ARBA" id="ARBA00045657"/>
    </source>
</evidence>
<dbReference type="PANTHER" id="PTHR31463:SF4">
    <property type="entry name" value="MACROPHAGE-EXPRESSED GENE 1 PROTEIN"/>
    <property type="match status" value="1"/>
</dbReference>
<comment type="function">
    <text evidence="18">Pore-forming protein involved in both innate and adaptive immunity. Plays a central role in antigen cross-presentation in dendritic cells by forming a pore in antigen-containing compartments, thereby promoting delivery of antigens for cross-presentation. Also involved in innate immune response following bacterial infection; shows antibacterial activity against a wide spectrum of Gram-positive, Gram-negative and acid-fast bacteria. Reduces the viability of the intracytosolic pathogen L.monocytogenes by inhibiting acidification of the phagocytic vacuole of host cells which restricts bacterial translocation from the vacuole to the cytosol. Required for the antibacterial activity of reactive oxygen species and nitric oxide.</text>
</comment>
<protein>
    <recommendedName>
        <fullName evidence="3">Macrophage-expressed gene 1 protein</fullName>
    </recommendedName>
    <alternativeName>
        <fullName evidence="16">Perforin-2</fullName>
    </alternativeName>
</protein>
<keyword evidence="14" id="KW-0325">Glycoprotein</keyword>
<dbReference type="InParanoid" id="F6W8W1"/>
<name>F6W8W1_ORNAN</name>
<keyword evidence="24" id="KW-1185">Reference proteome</keyword>
<dbReference type="PANTHER" id="PTHR31463">
    <property type="entry name" value="MACROPHAGE-EXPRESSED GENE 1 PROTEIN"/>
    <property type="match status" value="1"/>
</dbReference>
<comment type="function">
    <text evidence="17">Pore-forming protein that plays a central role in antigen cross-presentation in dendritic cells by mediating delivery of antigens for cross-presentation. Dendritic cells bridge innate and adaptive immunity by capturing exogenous antigens on MHC class-I molecules and presenting them to naive CD8(+) T-cells. Acts by forming a pore in antigen-containing compartments, promoting the release of antigens into the cytosol, enabling generation of MHCI:peptide complexes and T-cell priming.</text>
</comment>
<dbReference type="FunCoup" id="F6W8W1">
    <property type="interactions" value="9"/>
</dbReference>
<dbReference type="OMA" id="QTHEEGY"/>
<evidence type="ECO:0000256" key="10">
    <source>
        <dbReference type="ARBA" id="ARBA00022989"/>
    </source>
</evidence>
<dbReference type="GeneID" id="100074777"/>
<dbReference type="PROSITE" id="PS51412">
    <property type="entry name" value="MACPF_2"/>
    <property type="match status" value="1"/>
</dbReference>
<evidence type="ECO:0000256" key="8">
    <source>
        <dbReference type="ARBA" id="ARBA00022843"/>
    </source>
</evidence>
<dbReference type="eggNOG" id="ENOG502QRKR">
    <property type="taxonomic scope" value="Eukaryota"/>
</dbReference>
<feature type="transmembrane region" description="Helical" evidence="20">
    <location>
        <begin position="659"/>
        <end position="679"/>
    </location>
</feature>
<dbReference type="KEGG" id="oaa:100074777"/>
<evidence type="ECO:0000256" key="12">
    <source>
        <dbReference type="ARBA" id="ARBA00023136"/>
    </source>
</evidence>
<dbReference type="GO" id="GO:0042742">
    <property type="term" value="P:defense response to bacterium"/>
    <property type="evidence" value="ECO:0000318"/>
    <property type="project" value="GO_Central"/>
</dbReference>
<dbReference type="Ensembl" id="ENSOANT00000000241.2">
    <property type="protein sequence ID" value="ENSOANP00000000241.2"/>
    <property type="gene ID" value="ENSOANG00000000124.2"/>
</dbReference>
<dbReference type="RefSeq" id="XP_001506353.2">
    <property type="nucleotide sequence ID" value="XM_001506303.4"/>
</dbReference>
<dbReference type="GO" id="GO:0050829">
    <property type="term" value="P:defense response to Gram-negative bacterium"/>
    <property type="evidence" value="ECO:0007669"/>
    <property type="project" value="Ensembl"/>
</dbReference>
<dbReference type="Pfam" id="PF01823">
    <property type="entry name" value="MACPF"/>
    <property type="match status" value="1"/>
</dbReference>
<feature type="region of interest" description="Disordered" evidence="19">
    <location>
        <begin position="692"/>
        <end position="732"/>
    </location>
</feature>
<dbReference type="CDD" id="cd22579">
    <property type="entry name" value="MPEG1_P2"/>
    <property type="match status" value="1"/>
</dbReference>
<proteinExistence type="inferred from homology"/>
<evidence type="ECO:0000313" key="23">
    <source>
        <dbReference type="Ensembl" id="ENSOANP00000000241.2"/>
    </source>
</evidence>
<evidence type="ECO:0000256" key="3">
    <source>
        <dbReference type="ARBA" id="ARBA00021365"/>
    </source>
</evidence>
<dbReference type="Bgee" id="ENSOANG00000000124">
    <property type="expression patterns" value="Expressed in ovary and 7 other cell types or tissues"/>
</dbReference>
<keyword evidence="7 21" id="KW-0732">Signal</keyword>
<evidence type="ECO:0000256" key="15">
    <source>
        <dbReference type="ARBA" id="ARBA00023329"/>
    </source>
</evidence>
<dbReference type="GO" id="GO:0022829">
    <property type="term" value="F:wide pore channel activity"/>
    <property type="evidence" value="ECO:0007669"/>
    <property type="project" value="Ensembl"/>
</dbReference>
<evidence type="ECO:0000256" key="1">
    <source>
        <dbReference type="ARBA" id="ARBA00004265"/>
    </source>
</evidence>
<dbReference type="GO" id="GO:0002250">
    <property type="term" value="P:adaptive immune response"/>
    <property type="evidence" value="ECO:0007669"/>
    <property type="project" value="UniProtKB-KW"/>
</dbReference>
<keyword evidence="8" id="KW-0832">Ubl conjugation</keyword>
<feature type="signal peptide" evidence="21">
    <location>
        <begin position="1"/>
        <end position="16"/>
    </location>
</feature>
<dbReference type="GO" id="GO:0002479">
    <property type="term" value="P:antigen processing and presentation of exogenous peptide antigen via MHC class I, TAP-dependent"/>
    <property type="evidence" value="ECO:0007669"/>
    <property type="project" value="Ensembl"/>
</dbReference>
<dbReference type="GO" id="GO:0061474">
    <property type="term" value="C:phagolysosome membrane"/>
    <property type="evidence" value="ECO:0007669"/>
    <property type="project" value="Ensembl"/>
</dbReference>
<evidence type="ECO:0000256" key="21">
    <source>
        <dbReference type="SAM" id="SignalP"/>
    </source>
</evidence>
<keyword evidence="11" id="KW-1064">Adaptive immunity</keyword>
<evidence type="ECO:0000256" key="16">
    <source>
        <dbReference type="ARBA" id="ARBA00030728"/>
    </source>
</evidence>
<evidence type="ECO:0000259" key="22">
    <source>
        <dbReference type="PROSITE" id="PS51412"/>
    </source>
</evidence>
<dbReference type="GeneTree" id="ENSGT00390000008048"/>
<dbReference type="Proteomes" id="UP000002279">
    <property type="component" value="Chromosome 3"/>
</dbReference>
<keyword evidence="12 20" id="KW-0472">Membrane</keyword>
<evidence type="ECO:0000256" key="7">
    <source>
        <dbReference type="ARBA" id="ARBA00022729"/>
    </source>
</evidence>
<dbReference type="InterPro" id="IPR039707">
    <property type="entry name" value="MPEG1"/>
</dbReference>
<keyword evidence="9" id="KW-0391">Immunity</keyword>
<evidence type="ECO:0000256" key="20">
    <source>
        <dbReference type="SAM" id="Phobius"/>
    </source>
</evidence>
<organism evidence="23 24">
    <name type="scientific">Ornithorhynchus anatinus</name>
    <name type="common">Duckbill platypus</name>
    <dbReference type="NCBI Taxonomy" id="9258"/>
    <lineage>
        <taxon>Eukaryota</taxon>
        <taxon>Metazoa</taxon>
        <taxon>Chordata</taxon>
        <taxon>Craniata</taxon>
        <taxon>Vertebrata</taxon>
        <taxon>Euteleostomi</taxon>
        <taxon>Mammalia</taxon>
        <taxon>Monotremata</taxon>
        <taxon>Ornithorhynchidae</taxon>
        <taxon>Ornithorhynchus</taxon>
    </lineage>
</organism>
<evidence type="ECO:0000313" key="24">
    <source>
        <dbReference type="Proteomes" id="UP000002279"/>
    </source>
</evidence>
<dbReference type="GO" id="GO:0045087">
    <property type="term" value="P:innate immune response"/>
    <property type="evidence" value="ECO:0007669"/>
    <property type="project" value="UniProtKB-KW"/>
</dbReference>
<evidence type="ECO:0000256" key="18">
    <source>
        <dbReference type="ARBA" id="ARBA00045689"/>
    </source>
</evidence>
<evidence type="ECO:0000256" key="6">
    <source>
        <dbReference type="ARBA" id="ARBA00022692"/>
    </source>
</evidence>
<reference evidence="23" key="3">
    <citation type="submission" date="2025-09" db="UniProtKB">
        <authorList>
            <consortium name="Ensembl"/>
        </authorList>
    </citation>
    <scope>IDENTIFICATION</scope>
    <source>
        <strain evidence="23">Glennie</strain>
    </source>
</reference>
<evidence type="ECO:0000256" key="14">
    <source>
        <dbReference type="ARBA" id="ARBA00023180"/>
    </source>
</evidence>
<reference evidence="23" key="2">
    <citation type="submission" date="2025-08" db="UniProtKB">
        <authorList>
            <consortium name="Ensembl"/>
        </authorList>
    </citation>
    <scope>IDENTIFICATION</scope>
    <source>
        <strain evidence="23">Glennie</strain>
    </source>
</reference>